<evidence type="ECO:0000259" key="5">
    <source>
        <dbReference type="PROSITE" id="PS51231"/>
    </source>
</evidence>
<feature type="compositionally biased region" description="Polar residues" evidence="4">
    <location>
        <begin position="1580"/>
        <end position="1595"/>
    </location>
</feature>
<dbReference type="FunFam" id="1.10.238.150:FF:000003">
    <property type="entry name" value="Cytokinesis protein SepA"/>
    <property type="match status" value="1"/>
</dbReference>
<dbReference type="SMART" id="SM00498">
    <property type="entry name" value="FH2"/>
    <property type="match status" value="1"/>
</dbReference>
<evidence type="ECO:0000256" key="4">
    <source>
        <dbReference type="SAM" id="MobiDB-lite"/>
    </source>
</evidence>
<dbReference type="GO" id="GO:0032991">
    <property type="term" value="C:protein-containing complex"/>
    <property type="evidence" value="ECO:0007669"/>
    <property type="project" value="UniProtKB-ARBA"/>
</dbReference>
<evidence type="ECO:0000313" key="8">
    <source>
        <dbReference type="EMBL" id="CAK4032677.1"/>
    </source>
</evidence>
<feature type="compositionally biased region" description="Basic and acidic residues" evidence="4">
    <location>
        <begin position="976"/>
        <end position="986"/>
    </location>
</feature>
<dbReference type="InterPro" id="IPR051661">
    <property type="entry name" value="Actin_filament_regulator"/>
</dbReference>
<feature type="compositionally biased region" description="Pro residues" evidence="4">
    <location>
        <begin position="989"/>
        <end position="1026"/>
    </location>
</feature>
<name>A0AAI9EDR0_9PEZI</name>
<dbReference type="GO" id="GO:0032153">
    <property type="term" value="C:cell division site"/>
    <property type="evidence" value="ECO:0007669"/>
    <property type="project" value="UniProtKB-ARBA"/>
</dbReference>
<dbReference type="GO" id="GO:0015629">
    <property type="term" value="C:actin cytoskeleton"/>
    <property type="evidence" value="ECO:0007669"/>
    <property type="project" value="UniProtKB-ARBA"/>
</dbReference>
<feature type="region of interest" description="Disordered" evidence="4">
    <location>
        <begin position="1515"/>
        <end position="1540"/>
    </location>
</feature>
<dbReference type="InterPro" id="IPR042201">
    <property type="entry name" value="FH2_Formin_sf"/>
</dbReference>
<reference evidence="8" key="1">
    <citation type="submission" date="2023-11" db="EMBL/GenBank/DDBJ databases">
        <authorList>
            <person name="Alioto T."/>
            <person name="Alioto T."/>
            <person name="Gomez Garrido J."/>
        </authorList>
    </citation>
    <scope>NUCLEOTIDE SEQUENCE</scope>
</reference>
<dbReference type="Pfam" id="PF06367">
    <property type="entry name" value="Drf_FH3"/>
    <property type="match status" value="1"/>
</dbReference>
<dbReference type="GO" id="GO:0043332">
    <property type="term" value="C:mating projection tip"/>
    <property type="evidence" value="ECO:0007669"/>
    <property type="project" value="TreeGrafter"/>
</dbReference>
<organism evidence="8 9">
    <name type="scientific">Lecanosticta acicola</name>
    <dbReference type="NCBI Taxonomy" id="111012"/>
    <lineage>
        <taxon>Eukaryota</taxon>
        <taxon>Fungi</taxon>
        <taxon>Dikarya</taxon>
        <taxon>Ascomycota</taxon>
        <taxon>Pezizomycotina</taxon>
        <taxon>Dothideomycetes</taxon>
        <taxon>Dothideomycetidae</taxon>
        <taxon>Mycosphaerellales</taxon>
        <taxon>Mycosphaerellaceae</taxon>
        <taxon>Lecanosticta</taxon>
    </lineage>
</organism>
<dbReference type="Pfam" id="PF02181">
    <property type="entry name" value="FH2"/>
    <property type="match status" value="1"/>
</dbReference>
<dbReference type="GO" id="GO:0003779">
    <property type="term" value="F:actin binding"/>
    <property type="evidence" value="ECO:0007669"/>
    <property type="project" value="InterPro"/>
</dbReference>
<dbReference type="InterPro" id="IPR016024">
    <property type="entry name" value="ARM-type_fold"/>
</dbReference>
<keyword evidence="9" id="KW-1185">Reference proteome</keyword>
<comment type="caution">
    <text evidence="8">The sequence shown here is derived from an EMBL/GenBank/DDBJ whole genome shotgun (WGS) entry which is preliminary data.</text>
</comment>
<dbReference type="PANTHER" id="PTHR47102">
    <property type="entry name" value="PROTEIN BNI1"/>
    <property type="match status" value="1"/>
</dbReference>
<feature type="coiled-coil region" evidence="3">
    <location>
        <begin position="1389"/>
        <end position="1416"/>
    </location>
</feature>
<evidence type="ECO:0000256" key="3">
    <source>
        <dbReference type="SAM" id="Coils"/>
    </source>
</evidence>
<dbReference type="GO" id="GO:0031267">
    <property type="term" value="F:small GTPase binding"/>
    <property type="evidence" value="ECO:0007669"/>
    <property type="project" value="InterPro"/>
</dbReference>
<evidence type="ECO:0000313" key="9">
    <source>
        <dbReference type="Proteomes" id="UP001296104"/>
    </source>
</evidence>
<dbReference type="GO" id="GO:1903475">
    <property type="term" value="P:mitotic actomyosin contractile ring assembly"/>
    <property type="evidence" value="ECO:0007669"/>
    <property type="project" value="TreeGrafter"/>
</dbReference>
<dbReference type="SMART" id="SM01139">
    <property type="entry name" value="Drf_FH3"/>
    <property type="match status" value="1"/>
</dbReference>
<keyword evidence="1 3" id="KW-0175">Coiled coil</keyword>
<dbReference type="InterPro" id="IPR010473">
    <property type="entry name" value="GTPase-bd"/>
</dbReference>
<sequence length="1738" mass="193491">MFSHSDKSRQSSGGKSFFSRKKDKANDPPPMPEPAARHSQRSSISTIEQEEYARLNGGAAGQDGLAMQAGVLTSLPYDAMAKDTRPPVLVDHADRPVSRRNEPLPHHLNKGGGDFHQYPAIDASGLPPRPPTHGSTVTRGGTTRSFESDNNGYAQSRSSSDHGSVRSNSSYDRRQYMHASASQASFAPTHQDYSHSPLRGSSTPRGAEQHPQYLNAHNPSAFSSSSSFSPEGFLLHRPTDDRIIEKEFLELMLKRGWKSLPEQARRQMEAYPINKKWTLVHQDRLAEWQGEQKRRNMARNTVTSTDGISLFGRIDEEGAPEWYVKKILDNTITPKQLQSLAVSLRTQPIAWVKAFVEAQGQIALTNALGRLNRRQVSGPAPANGSTSERDLDREYDIVKCLKALMNNKYGADNALQHDTIVMSLAGSLTSPRLNTRKLVSELLTFLCHWADGQGHVKVLSALDHLKAQQNENGRFDAWMRIVEVTIDGRGKMGSLVGASDEVRSGGIGMENLLMEYAVASLFLVNSMVDAPERDLQLRCHIRAQFVACGVKRILTKMEDFQYDIIDKQVERYRINEAIDYEDLLERENSSMHESMEGEGKDLNDPVHIVEAIQQRIAGSKEGDYFLSALQHLLLIRDNEGEDRLKLFQLVESMLSYVAMDRRLPDMDLKQSLNFSVQSLMDKLYTDSEARQAREAAHEAKLIADAAIAERDEMKSQVELGADGLVAKLQKRLDEQAAIIDLHARQTEAFKAELAELHRIRAQDLQRNELETRELYLMLRDAQDIAASSAKKSGKNGAQADPATMKGILDRERLMDRLEMQLERAKTQAKLEGKVWQQFNPSDKLRELREKMEGAGLQPDGLDSQMQYLGSAPRTKSAIQRKPLARKDAEESTYGEEIEMDLSEEDAIYEKPRLVEMKRPKIPTAVAQAQQGMLSELTSKTQRIDGSDDEGDGITTGPSHPSLESESPRTPTSDSADQPKGKFEKGPESAPLPPPIPSTFDGAPPPPPPPMPGFSNNAPPPPPPPPGAAGFKTNGAPPPPPMPGFSAAAPPPPPPPPPGGFANGAPPPPPPPGAPPLPGQRAGGFLHKPFYTGAPGSVGPIAPRPKKKLKALHWEKIDSPEITMWAAHTPTSEQKEEKYQELSKKGILDEIEKLFMAKEIKQIGKTSSKAKSEKKQVIARDLAHTMQISLAKFSNLDAEEVTRMVIHCDRDILDNETVMEFLQHEQLCTLPDNVQKGLLPYSKDWAGADALKTAREQDPQELTKEDQIFLYTAFELRSYWKARMRALALTRNYEGEYDEISGKIKQVVDVSEALRDSVKLMPVFGLILDIGNYMNDSNKQAHGFKLSSLARLGMVKDTNNESTLMDYVERVVRKQYPQYEGFADDIHGVLDTAKINMEQLQQDAKKYIDNISNVQSSLDAGNLSDPNKFHPEDRVSQVVQRSMKEARRKAEQMQLYLDEMNRVYDDILTFFGDDNKDENARREFFTKLANFLKEYEKSHKKNLELEEVWRRNEENMRRKQLKGQASSNNITASDAGTTTAPTGAMDALMEKLRAAAPQTRDQRDRRRRARLKDRHQVRVASGQQIPETGENMSETGLLSPAKTNDSEEAAPIEEAASEGEDIADRAASMLQGLRGDGEGEGEALARDGSLNVRRRRESANDERAQRRARRRGAGTSTDTTAQSTITEETEATAGVPPTEENDTKEEESRRDSEEEQLPTPTTVVVPPSPTASEGKRSEE</sequence>
<dbReference type="FunFam" id="1.25.10.10:FF:000291">
    <property type="entry name" value="Cytokinesis protein sepA"/>
    <property type="match status" value="1"/>
</dbReference>
<dbReference type="InterPro" id="IPR015425">
    <property type="entry name" value="FH2_Formin"/>
</dbReference>
<feature type="region of interest" description="Disordered" evidence="4">
    <location>
        <begin position="873"/>
        <end position="894"/>
    </location>
</feature>
<dbReference type="PANTHER" id="PTHR47102:SF2">
    <property type="entry name" value="PROTEIN BNI1"/>
    <property type="match status" value="1"/>
</dbReference>
<feature type="compositionally biased region" description="Polar residues" evidence="4">
    <location>
        <begin position="955"/>
        <end position="975"/>
    </location>
</feature>
<dbReference type="FunFam" id="6.10.30.50:FF:000001">
    <property type="entry name" value="Cytokinesis sepA protein"/>
    <property type="match status" value="1"/>
</dbReference>
<feature type="domain" description="FH2" evidence="7">
    <location>
        <begin position="1098"/>
        <end position="1520"/>
    </location>
</feature>
<feature type="domain" description="DAD" evidence="5">
    <location>
        <begin position="1537"/>
        <end position="1569"/>
    </location>
</feature>
<dbReference type="Proteomes" id="UP001296104">
    <property type="component" value="Unassembled WGS sequence"/>
</dbReference>
<feature type="compositionally biased region" description="Low complexity" evidence="4">
    <location>
        <begin position="220"/>
        <end position="229"/>
    </location>
</feature>
<dbReference type="PROSITE" id="PS51231">
    <property type="entry name" value="DAD"/>
    <property type="match status" value="1"/>
</dbReference>
<feature type="region of interest" description="Disordered" evidence="4">
    <location>
        <begin position="86"/>
        <end position="229"/>
    </location>
</feature>
<feature type="compositionally biased region" description="Acidic residues" evidence="4">
    <location>
        <begin position="1605"/>
        <end position="1620"/>
    </location>
</feature>
<feature type="compositionally biased region" description="Polar residues" evidence="4">
    <location>
        <begin position="1522"/>
        <end position="1540"/>
    </location>
</feature>
<dbReference type="Gene3D" id="1.10.238.150">
    <property type="entry name" value="Formin, FH3 diaphanous domain"/>
    <property type="match status" value="1"/>
</dbReference>
<dbReference type="Gene3D" id="1.25.10.10">
    <property type="entry name" value="Leucine-rich Repeat Variant"/>
    <property type="match status" value="1"/>
</dbReference>
<evidence type="ECO:0000256" key="2">
    <source>
        <dbReference type="ARBA" id="ARBA00037935"/>
    </source>
</evidence>
<gene>
    <name evidence="8" type="ORF">LECACI_7A007835</name>
</gene>
<dbReference type="GO" id="GO:0051017">
    <property type="term" value="P:actin filament bundle assembly"/>
    <property type="evidence" value="ECO:0007669"/>
    <property type="project" value="TreeGrafter"/>
</dbReference>
<feature type="compositionally biased region" description="Low complexity" evidence="4">
    <location>
        <begin position="132"/>
        <end position="145"/>
    </location>
</feature>
<dbReference type="PROSITE" id="PS51444">
    <property type="entry name" value="FH2"/>
    <property type="match status" value="1"/>
</dbReference>
<dbReference type="Gene3D" id="1.20.58.2220">
    <property type="entry name" value="Formin, FH2 domain"/>
    <property type="match status" value="1"/>
</dbReference>
<dbReference type="GO" id="GO:0005934">
    <property type="term" value="C:cellular bud tip"/>
    <property type="evidence" value="ECO:0007669"/>
    <property type="project" value="UniProtKB-ARBA"/>
</dbReference>
<dbReference type="PROSITE" id="PS51232">
    <property type="entry name" value="GBD_FH3"/>
    <property type="match status" value="1"/>
</dbReference>
<dbReference type="Gene3D" id="6.10.30.50">
    <property type="match status" value="1"/>
</dbReference>
<feature type="region of interest" description="Disordered" evidence="4">
    <location>
        <begin position="1552"/>
        <end position="1738"/>
    </location>
</feature>
<feature type="compositionally biased region" description="Basic residues" evidence="4">
    <location>
        <begin position="1564"/>
        <end position="1576"/>
    </location>
</feature>
<protein>
    <submittedName>
        <fullName evidence="8">Cytokinesis sepA</fullName>
    </submittedName>
</protein>
<dbReference type="SUPFAM" id="SSF101447">
    <property type="entry name" value="Formin homology 2 domain (FH2 domain)"/>
    <property type="match status" value="1"/>
</dbReference>
<evidence type="ECO:0000259" key="7">
    <source>
        <dbReference type="PROSITE" id="PS51444"/>
    </source>
</evidence>
<dbReference type="InterPro" id="IPR014767">
    <property type="entry name" value="DAD_dom"/>
</dbReference>
<dbReference type="GO" id="GO:0000131">
    <property type="term" value="C:incipient cellular bud site"/>
    <property type="evidence" value="ECO:0007669"/>
    <property type="project" value="UniProtKB-ARBA"/>
</dbReference>
<dbReference type="GO" id="GO:0051016">
    <property type="term" value="P:barbed-end actin filament capping"/>
    <property type="evidence" value="ECO:0007669"/>
    <property type="project" value="TreeGrafter"/>
</dbReference>
<dbReference type="SMART" id="SM01140">
    <property type="entry name" value="Drf_GBD"/>
    <property type="match status" value="1"/>
</dbReference>
<dbReference type="InterPro" id="IPR014768">
    <property type="entry name" value="GBD/FH3_dom"/>
</dbReference>
<proteinExistence type="inferred from homology"/>
<feature type="region of interest" description="Disordered" evidence="4">
    <location>
        <begin position="938"/>
        <end position="1103"/>
    </location>
</feature>
<accession>A0AAI9EDR0</accession>
<feature type="compositionally biased region" description="Low complexity" evidence="4">
    <location>
        <begin position="1672"/>
        <end position="1693"/>
    </location>
</feature>
<evidence type="ECO:0000259" key="6">
    <source>
        <dbReference type="PROSITE" id="PS51232"/>
    </source>
</evidence>
<dbReference type="GO" id="GO:0030010">
    <property type="term" value="P:establishment of cell polarity"/>
    <property type="evidence" value="ECO:0007669"/>
    <property type="project" value="UniProtKB-ARBA"/>
</dbReference>
<comment type="similarity">
    <text evidence="2">Belongs to the formin homology family. BNI1 subfamily.</text>
</comment>
<dbReference type="Pfam" id="PF06371">
    <property type="entry name" value="Drf_GBD"/>
    <property type="match status" value="1"/>
</dbReference>
<feature type="compositionally biased region" description="Pro residues" evidence="4">
    <location>
        <begin position="1035"/>
        <end position="1077"/>
    </location>
</feature>
<dbReference type="SUPFAM" id="SSF48371">
    <property type="entry name" value="ARM repeat"/>
    <property type="match status" value="1"/>
</dbReference>
<evidence type="ECO:0000256" key="1">
    <source>
        <dbReference type="ARBA" id="ARBA00023054"/>
    </source>
</evidence>
<dbReference type="FunFam" id="1.20.58.2220:FF:000006">
    <property type="entry name" value="Cytokinesis protein sepA"/>
    <property type="match status" value="1"/>
</dbReference>
<feature type="compositionally biased region" description="Basic and acidic residues" evidence="4">
    <location>
        <begin position="86"/>
        <end position="105"/>
    </location>
</feature>
<dbReference type="InterPro" id="IPR011989">
    <property type="entry name" value="ARM-like"/>
</dbReference>
<feature type="region of interest" description="Disordered" evidence="4">
    <location>
        <begin position="1"/>
        <end position="55"/>
    </location>
</feature>
<dbReference type="GO" id="GO:0005938">
    <property type="term" value="C:cell cortex"/>
    <property type="evidence" value="ECO:0007669"/>
    <property type="project" value="UniProtKB-ARBA"/>
</dbReference>
<dbReference type="EMBL" id="CAVMBE010000067">
    <property type="protein sequence ID" value="CAK4032677.1"/>
    <property type="molecule type" value="Genomic_DNA"/>
</dbReference>
<feature type="domain" description="GBD/FH3" evidence="6">
    <location>
        <begin position="236"/>
        <end position="665"/>
    </location>
</feature>
<dbReference type="GO" id="GO:0033554">
    <property type="term" value="P:cellular response to stress"/>
    <property type="evidence" value="ECO:0007669"/>
    <property type="project" value="UniProtKB-ARBA"/>
</dbReference>
<dbReference type="InterPro" id="IPR010472">
    <property type="entry name" value="FH3_dom"/>
</dbReference>